<keyword evidence="2" id="KW-1185">Reference proteome</keyword>
<organism evidence="1 2">
    <name type="scientific">Cecembia lonarensis (strain CCUG 58316 / KCTC 22772 / LW9)</name>
    <dbReference type="NCBI Taxonomy" id="1225176"/>
    <lineage>
        <taxon>Bacteria</taxon>
        <taxon>Pseudomonadati</taxon>
        <taxon>Bacteroidota</taxon>
        <taxon>Cytophagia</taxon>
        <taxon>Cytophagales</taxon>
        <taxon>Cyclobacteriaceae</taxon>
        <taxon>Cecembia</taxon>
    </lineage>
</organism>
<dbReference type="AlphaFoldDB" id="K1KWY9"/>
<proteinExistence type="predicted"/>
<protein>
    <recommendedName>
        <fullName evidence="3">SprT-like family protein</fullName>
    </recommendedName>
</protein>
<dbReference type="EMBL" id="AMGM01000046">
    <property type="protein sequence ID" value="EKB48640.1"/>
    <property type="molecule type" value="Genomic_DNA"/>
</dbReference>
<name>K1KWY9_CECL9</name>
<evidence type="ECO:0000313" key="2">
    <source>
        <dbReference type="Proteomes" id="UP000004478"/>
    </source>
</evidence>
<dbReference type="RefSeq" id="WP_009185753.1">
    <property type="nucleotide sequence ID" value="NZ_AMGM01000046.1"/>
</dbReference>
<evidence type="ECO:0000313" key="1">
    <source>
        <dbReference type="EMBL" id="EKB48640.1"/>
    </source>
</evidence>
<dbReference type="PATRIC" id="fig|1225176.3.peg.2909"/>
<comment type="caution">
    <text evidence="1">The sequence shown here is derived from an EMBL/GenBank/DDBJ whole genome shotgun (WGS) entry which is preliminary data.</text>
</comment>
<evidence type="ECO:0008006" key="3">
    <source>
        <dbReference type="Google" id="ProtNLM"/>
    </source>
</evidence>
<gene>
    <name evidence="1" type="ORF">B879_02730</name>
</gene>
<accession>K1KWY9</accession>
<sequence length="207" mass="24470">MENRDTQFLEAFKKHVPESAVDYCFQLWKEKPFNFFITRDRSSKLGDFRYRRDRKVQTISINYNLSPYQFLITYIHEVAHYRAFDRHGWKIRPHGTEWKLTFRELMLPVLSDKVFPKDVYLALLRHMKNPKASTGADLLLAKVLKSYDLNISPDKALLIDLPSGEVFSLQGRRFRKDQIRRTRVVCEELSTGKKFLISAHAEVKKSD</sequence>
<dbReference type="Proteomes" id="UP000004478">
    <property type="component" value="Unassembled WGS sequence"/>
</dbReference>
<reference evidence="1 2" key="1">
    <citation type="journal article" date="2012" name="J. Bacteriol.">
        <title>Draft Genome Sequence of Cecembia lonarensis Strain LW9T, Isolated from Lonar Lake, a Haloalkaline Lake in India.</title>
        <authorList>
            <person name="Shivaji S."/>
            <person name="Ara S."/>
            <person name="Singh A."/>
            <person name="Pinnaka A.K."/>
        </authorList>
    </citation>
    <scope>NUCLEOTIDE SEQUENCE [LARGE SCALE GENOMIC DNA]</scope>
    <source>
        <strain evidence="1 2">LW9</strain>
    </source>
</reference>
<dbReference type="OrthoDB" id="267364at2"/>